<dbReference type="Proteomes" id="UP000007967">
    <property type="component" value="Chromosome"/>
</dbReference>
<dbReference type="eggNOG" id="COG1266">
    <property type="taxonomic scope" value="Bacteria"/>
</dbReference>
<protein>
    <submittedName>
        <fullName evidence="3">Abortive infection protein</fullName>
    </submittedName>
</protein>
<gene>
    <name evidence="3" type="ordered locus">Kfla_1971</name>
</gene>
<keyword evidence="1" id="KW-1133">Transmembrane helix</keyword>
<reference evidence="4" key="1">
    <citation type="submission" date="2009-09" db="EMBL/GenBank/DDBJ databases">
        <title>The complete genome of Kribbella flavida DSM 17836.</title>
        <authorList>
            <consortium name="US DOE Joint Genome Institute (JGI-PGF)"/>
            <person name="Lucas S."/>
            <person name="Copeland A."/>
            <person name="Lapidus A."/>
            <person name="Glavina del Rio T."/>
            <person name="Dalin E."/>
            <person name="Tice H."/>
            <person name="Bruce D."/>
            <person name="Goodwin L."/>
            <person name="Pitluck S."/>
            <person name="Kyrpides N."/>
            <person name="Mavromatis K."/>
            <person name="Ivanova N."/>
            <person name="Saunders E."/>
            <person name="Brettin T."/>
            <person name="Detter J.C."/>
            <person name="Han C."/>
            <person name="Larimer F."/>
            <person name="Land M."/>
            <person name="Hauser L."/>
            <person name="Markowitz V."/>
            <person name="Cheng J.-F."/>
            <person name="Hugenholtz P."/>
            <person name="Woyke T."/>
            <person name="Wu D."/>
            <person name="Pukall R."/>
            <person name="Klenk H.-P."/>
            <person name="Eisen J.A."/>
        </authorList>
    </citation>
    <scope>NUCLEOTIDE SEQUENCE [LARGE SCALE GENOMIC DNA]</scope>
    <source>
        <strain evidence="4">DSM 17836 / JCM 10339 / NBRC 14399</strain>
    </source>
</reference>
<feature type="transmembrane region" description="Helical" evidence="1">
    <location>
        <begin position="151"/>
        <end position="170"/>
    </location>
</feature>
<evidence type="ECO:0000256" key="1">
    <source>
        <dbReference type="SAM" id="Phobius"/>
    </source>
</evidence>
<dbReference type="HOGENOM" id="CLU_993653_0_0_11"/>
<keyword evidence="4" id="KW-1185">Reference proteome</keyword>
<feature type="transmembrane region" description="Helical" evidence="1">
    <location>
        <begin position="73"/>
        <end position="90"/>
    </location>
</feature>
<dbReference type="RefSeq" id="WP_012919619.1">
    <property type="nucleotide sequence ID" value="NC_013729.1"/>
</dbReference>
<feature type="transmembrane region" description="Helical" evidence="1">
    <location>
        <begin position="190"/>
        <end position="209"/>
    </location>
</feature>
<keyword evidence="1" id="KW-0472">Membrane</keyword>
<sequence>MKRWVLAAGIAVLVGAAVALVVTGNTEIRYSADHDRTEPMWWRWLPAAVGILLIRLVPVRLDRGPEGRPDVRQAGILAGLAVAFAVLLKLTGQFEILKGVLLLAVPICMFRWLGERPTAGRPAPPVRWEPAVPVVAWLLLTYVGPLQPQPSLSYLTGVQLALVVVSVFLVNSVLEEFFYRRWLQTRWEQLLGPWLAIVLASILWAVWHVGIQGSGPLGLDLAGALVNQGVLGLFLGYLWSRYRLMWPLIVVHGATNSMGILLALV</sequence>
<organism evidence="3 4">
    <name type="scientific">Kribbella flavida (strain DSM 17836 / JCM 10339 / NBRC 14399)</name>
    <dbReference type="NCBI Taxonomy" id="479435"/>
    <lineage>
        <taxon>Bacteria</taxon>
        <taxon>Bacillati</taxon>
        <taxon>Actinomycetota</taxon>
        <taxon>Actinomycetes</taxon>
        <taxon>Propionibacteriales</taxon>
        <taxon>Kribbellaceae</taxon>
        <taxon>Kribbella</taxon>
    </lineage>
</organism>
<dbReference type="GO" id="GO:0004175">
    <property type="term" value="F:endopeptidase activity"/>
    <property type="evidence" value="ECO:0007669"/>
    <property type="project" value="UniProtKB-ARBA"/>
</dbReference>
<dbReference type="KEGG" id="kfl:Kfla_1971"/>
<proteinExistence type="predicted"/>
<feature type="transmembrane region" description="Helical" evidence="1">
    <location>
        <begin position="221"/>
        <end position="239"/>
    </location>
</feature>
<reference evidence="3 4" key="2">
    <citation type="journal article" date="2010" name="Stand. Genomic Sci.">
        <title>Complete genome sequence of Kribbella flavida type strain (IFO 14399).</title>
        <authorList>
            <person name="Pukall R."/>
            <person name="Lapidus A."/>
            <person name="Glavina Del Rio T."/>
            <person name="Copeland A."/>
            <person name="Tice H."/>
            <person name="Cheng J.-F."/>
            <person name="Lucas S."/>
            <person name="Chen F."/>
            <person name="Nolan M."/>
            <person name="LaButti K."/>
            <person name="Pati A."/>
            <person name="Ivanova N."/>
            <person name="Mavrommatis K."/>
            <person name="Mikhailova N."/>
            <person name="Pitluck S."/>
            <person name="Bruce D."/>
            <person name="Goodwin L."/>
            <person name="Land M."/>
            <person name="Hauser L."/>
            <person name="Chang Y.-J."/>
            <person name="Jeffries C.D."/>
            <person name="Chen A."/>
            <person name="Palaniappan K."/>
            <person name="Chain P."/>
            <person name="Rohde M."/>
            <person name="Goeker M."/>
            <person name="Bristow J."/>
            <person name="Eisen J.A."/>
            <person name="Markowitz V."/>
            <person name="Hugenholtz P."/>
            <person name="Kyrpides N.C."/>
            <person name="Klenk H.-P."/>
            <person name="Brettin T."/>
        </authorList>
    </citation>
    <scope>NUCLEOTIDE SEQUENCE [LARGE SCALE GENOMIC DNA]</scope>
    <source>
        <strain evidence="4">DSM 17836 / JCM 10339 / NBRC 14399</strain>
    </source>
</reference>
<dbReference type="InterPro" id="IPR003675">
    <property type="entry name" value="Rce1/LyrA-like_dom"/>
</dbReference>
<feature type="domain" description="CAAX prenyl protease 2/Lysostaphin resistance protein A-like" evidence="2">
    <location>
        <begin position="159"/>
        <end position="258"/>
    </location>
</feature>
<name>D2PQT0_KRIFD</name>
<dbReference type="AlphaFoldDB" id="D2PQT0"/>
<accession>D2PQT0</accession>
<dbReference type="STRING" id="479435.Kfla_1971"/>
<dbReference type="OrthoDB" id="4933643at2"/>
<keyword evidence="1" id="KW-0812">Transmembrane</keyword>
<dbReference type="EMBL" id="CP001736">
    <property type="protein sequence ID" value="ADB31063.1"/>
    <property type="molecule type" value="Genomic_DNA"/>
</dbReference>
<evidence type="ECO:0000313" key="3">
    <source>
        <dbReference type="EMBL" id="ADB31063.1"/>
    </source>
</evidence>
<dbReference type="GO" id="GO:0080120">
    <property type="term" value="P:CAAX-box protein maturation"/>
    <property type="evidence" value="ECO:0007669"/>
    <property type="project" value="UniProtKB-ARBA"/>
</dbReference>
<evidence type="ECO:0000259" key="2">
    <source>
        <dbReference type="Pfam" id="PF02517"/>
    </source>
</evidence>
<dbReference type="Pfam" id="PF02517">
    <property type="entry name" value="Rce1-like"/>
    <property type="match status" value="1"/>
</dbReference>
<feature type="transmembrane region" description="Helical" evidence="1">
    <location>
        <begin position="43"/>
        <end position="61"/>
    </location>
</feature>
<evidence type="ECO:0000313" key="4">
    <source>
        <dbReference type="Proteomes" id="UP000007967"/>
    </source>
</evidence>